<accession>A0A8H7T3C1</accession>
<feature type="non-terminal residue" evidence="2">
    <location>
        <position position="1"/>
    </location>
</feature>
<comment type="caution">
    <text evidence="2">The sequence shown here is derived from an EMBL/GenBank/DDBJ whole genome shotgun (WGS) entry which is preliminary data.</text>
</comment>
<dbReference type="InterPro" id="IPR036874">
    <property type="entry name" value="Carbonic_anhydrase_sf"/>
</dbReference>
<evidence type="ECO:0000313" key="2">
    <source>
        <dbReference type="EMBL" id="KAG4412231.1"/>
    </source>
</evidence>
<dbReference type="OrthoDB" id="10248475at2759"/>
<organism evidence="2 3">
    <name type="scientific">Cadophora malorum</name>
    <dbReference type="NCBI Taxonomy" id="108018"/>
    <lineage>
        <taxon>Eukaryota</taxon>
        <taxon>Fungi</taxon>
        <taxon>Dikarya</taxon>
        <taxon>Ascomycota</taxon>
        <taxon>Pezizomycotina</taxon>
        <taxon>Leotiomycetes</taxon>
        <taxon>Helotiales</taxon>
        <taxon>Ploettnerulaceae</taxon>
        <taxon>Cadophora</taxon>
    </lineage>
</organism>
<evidence type="ECO:0000313" key="3">
    <source>
        <dbReference type="Proteomes" id="UP000664132"/>
    </source>
</evidence>
<gene>
    <name evidence="2" type="ORF">IFR04_014621</name>
</gene>
<evidence type="ECO:0000256" key="1">
    <source>
        <dbReference type="SAM" id="MobiDB-lite"/>
    </source>
</evidence>
<dbReference type="EMBL" id="JAFJYH010000396">
    <property type="protein sequence ID" value="KAG4412231.1"/>
    <property type="molecule type" value="Genomic_DNA"/>
</dbReference>
<sequence>CGMTHFHDSAIKESLIELAPEEKESIEGTKFGEITGSIEESVLEDLTLLRASPLIKKHTQIVGLKYDIHKGVLTQVHESKNACMLCFDLQNDIELDYNPQAGAETNNDAGIEPANRQNIANSQPDGVMEASNSDVEVQGINTYRNGSDNGEGSVNPLYGRSRLIRGQL</sequence>
<reference evidence="2" key="1">
    <citation type="submission" date="2021-02" db="EMBL/GenBank/DDBJ databases">
        <title>Genome sequence Cadophora malorum strain M34.</title>
        <authorList>
            <person name="Stefanovic E."/>
            <person name="Vu D."/>
            <person name="Scully C."/>
            <person name="Dijksterhuis J."/>
            <person name="Roader J."/>
            <person name="Houbraken J."/>
        </authorList>
    </citation>
    <scope>NUCLEOTIDE SEQUENCE</scope>
    <source>
        <strain evidence="2">M34</strain>
    </source>
</reference>
<protein>
    <submittedName>
        <fullName evidence="2">Uncharacterized protein</fullName>
    </submittedName>
</protein>
<name>A0A8H7T3C1_9HELO</name>
<feature type="compositionally biased region" description="Polar residues" evidence="1">
    <location>
        <begin position="115"/>
        <end position="131"/>
    </location>
</feature>
<keyword evidence="3" id="KW-1185">Reference proteome</keyword>
<dbReference type="Proteomes" id="UP000664132">
    <property type="component" value="Unassembled WGS sequence"/>
</dbReference>
<dbReference type="AlphaFoldDB" id="A0A8H7T3C1"/>
<feature type="region of interest" description="Disordered" evidence="1">
    <location>
        <begin position="106"/>
        <end position="131"/>
    </location>
</feature>
<dbReference type="SUPFAM" id="SSF53056">
    <property type="entry name" value="beta-carbonic anhydrase, cab"/>
    <property type="match status" value="1"/>
</dbReference>
<proteinExistence type="predicted"/>
<dbReference type="Gene3D" id="3.40.1050.10">
    <property type="entry name" value="Carbonic anhydrase"/>
    <property type="match status" value="1"/>
</dbReference>
<dbReference type="GO" id="GO:0004089">
    <property type="term" value="F:carbonate dehydratase activity"/>
    <property type="evidence" value="ECO:0007669"/>
    <property type="project" value="InterPro"/>
</dbReference>
<dbReference type="GO" id="GO:0008270">
    <property type="term" value="F:zinc ion binding"/>
    <property type="evidence" value="ECO:0007669"/>
    <property type="project" value="InterPro"/>
</dbReference>